<feature type="region of interest" description="Disordered" evidence="1">
    <location>
        <begin position="17"/>
        <end position="418"/>
    </location>
</feature>
<feature type="compositionally biased region" description="Basic and acidic residues" evidence="1">
    <location>
        <begin position="169"/>
        <end position="193"/>
    </location>
</feature>
<name>A0A9W9RMB4_PENBR</name>
<dbReference type="Proteomes" id="UP001148299">
    <property type="component" value="Unassembled WGS sequence"/>
</dbReference>
<comment type="caution">
    <text evidence="2">The sequence shown here is derived from an EMBL/GenBank/DDBJ whole genome shotgun (WGS) entry which is preliminary data.</text>
</comment>
<reference evidence="2" key="2">
    <citation type="journal article" date="2023" name="IMA Fungus">
        <title>Comparative genomic study of the Penicillium genus elucidates a diverse pangenome and 15 lateral gene transfer events.</title>
        <authorList>
            <person name="Petersen C."/>
            <person name="Sorensen T."/>
            <person name="Nielsen M.R."/>
            <person name="Sondergaard T.E."/>
            <person name="Sorensen J.L."/>
            <person name="Fitzpatrick D.A."/>
            <person name="Frisvad J.C."/>
            <person name="Nielsen K.L."/>
        </authorList>
    </citation>
    <scope>NUCLEOTIDE SEQUENCE</scope>
    <source>
        <strain evidence="2">IBT 35675</strain>
    </source>
</reference>
<feature type="compositionally biased region" description="Polar residues" evidence="1">
    <location>
        <begin position="409"/>
        <end position="418"/>
    </location>
</feature>
<accession>A0A9W9RMB4</accession>
<feature type="compositionally biased region" description="Polar residues" evidence="1">
    <location>
        <begin position="239"/>
        <end position="249"/>
    </location>
</feature>
<feature type="compositionally biased region" description="Basic and acidic residues" evidence="1">
    <location>
        <begin position="305"/>
        <end position="318"/>
    </location>
</feature>
<protein>
    <submittedName>
        <fullName evidence="2">Uncharacterized protein</fullName>
    </submittedName>
</protein>
<feature type="compositionally biased region" description="Basic residues" evidence="1">
    <location>
        <begin position="67"/>
        <end position="89"/>
    </location>
</feature>
<feature type="compositionally biased region" description="Low complexity" evidence="1">
    <location>
        <begin position="204"/>
        <end position="221"/>
    </location>
</feature>
<reference evidence="2" key="1">
    <citation type="submission" date="2022-12" db="EMBL/GenBank/DDBJ databases">
        <authorList>
            <person name="Petersen C."/>
        </authorList>
    </citation>
    <scope>NUCLEOTIDE SEQUENCE</scope>
    <source>
        <strain evidence="2">IBT 35675</strain>
    </source>
</reference>
<feature type="compositionally biased region" description="Acidic residues" evidence="1">
    <location>
        <begin position="370"/>
        <end position="405"/>
    </location>
</feature>
<organism evidence="2 3">
    <name type="scientific">Penicillium brevicompactum</name>
    <dbReference type="NCBI Taxonomy" id="5074"/>
    <lineage>
        <taxon>Eukaryota</taxon>
        <taxon>Fungi</taxon>
        <taxon>Dikarya</taxon>
        <taxon>Ascomycota</taxon>
        <taxon>Pezizomycotina</taxon>
        <taxon>Eurotiomycetes</taxon>
        <taxon>Eurotiomycetidae</taxon>
        <taxon>Eurotiales</taxon>
        <taxon>Aspergillaceae</taxon>
        <taxon>Penicillium</taxon>
    </lineage>
</organism>
<sequence length="418" mass="45486">MTSTNLKKTLAAQNILIDQERDKTDSPTTETCEATESGKSHQSPMAGFPSSMDRDPGEDDRLEPLYRRRWSKNFKKPKYSPKLKRRAGRRVNADGRLLEREVDNYHQRTDNSNGLSVEAAQQPASPWVITPKPKRIRKPAGNRKEGSKQAQQPQPTAPLGPKHHNTGAKPREPEATRGFKRRRVEDPAQERYSESVPVSQPHRSASSSLSATQDAQSQTAQKKVVRFATVNDPTKGVGQYSQGESSKSPQPGPRNSPEANRAKRNGILPAAVVAAAPVDDDATMNDHSHAQPEKLAPANNAQDDAAPKENGATHEHVPQEPAQSSQETVGQALGGLSLEGDLEIGGSELPDIDSAELDGLNPEIGNGSEEPYDTEDESEYESDSDVESVDDLDPEQAAEEGDEDGQNPFYHSTSDPDA</sequence>
<feature type="compositionally biased region" description="Basic residues" evidence="1">
    <location>
        <begin position="132"/>
        <end position="141"/>
    </location>
</feature>
<keyword evidence="3" id="KW-1185">Reference proteome</keyword>
<dbReference type="AlphaFoldDB" id="A0A9W9RMB4"/>
<evidence type="ECO:0000313" key="2">
    <source>
        <dbReference type="EMBL" id="KAJ5362571.1"/>
    </source>
</evidence>
<proteinExistence type="predicted"/>
<dbReference type="EMBL" id="JAPZBR010000002">
    <property type="protein sequence ID" value="KAJ5362571.1"/>
    <property type="molecule type" value="Genomic_DNA"/>
</dbReference>
<evidence type="ECO:0000313" key="3">
    <source>
        <dbReference type="Proteomes" id="UP001148299"/>
    </source>
</evidence>
<evidence type="ECO:0000256" key="1">
    <source>
        <dbReference type="SAM" id="MobiDB-lite"/>
    </source>
</evidence>
<feature type="compositionally biased region" description="Basic and acidic residues" evidence="1">
    <location>
        <begin position="91"/>
        <end position="109"/>
    </location>
</feature>
<gene>
    <name evidence="2" type="ORF">N7541_003415</name>
</gene>